<feature type="compositionally biased region" description="Basic and acidic residues" evidence="4">
    <location>
        <begin position="249"/>
        <end position="260"/>
    </location>
</feature>
<feature type="region of interest" description="Disordered" evidence="4">
    <location>
        <begin position="1"/>
        <end position="107"/>
    </location>
</feature>
<dbReference type="InterPro" id="IPR013256">
    <property type="entry name" value="Chromatin_SPT2"/>
</dbReference>
<sequence>MPIGDLLASISGGAGKAPTSSRQSPAANIKRKASSELASGGTTSKARRITPPPSRPNPTSRPTSDRAPSSGGPRYAGTAASRPAVSMTSKPARPAPSTSSSVAVAAAAKIAPKKGSFAEILARGKAAQASMGQVGKIQHKKVENPPKRSKEELQEAAAAAQASRGKKPAAASAYGGTSRPSQRPVGSDGARRPGASSSSSTTAARQRPPASGSAVRRRGAAAAAAEPERKVKKAATATTGYAGTARPKPGGDVKTRHDAPRGGALLSGPKVRRAREYDDEFDEDMDDFIDYDEEDDQDGGEPRGFNYASDGSSDMEAGMDDIYSEEDRAARIARQEDIREEKLEKELKAAKEERRRRALDGYR</sequence>
<dbReference type="SMART" id="SM00784">
    <property type="entry name" value="SPT2"/>
    <property type="match status" value="1"/>
</dbReference>
<proteinExistence type="inferred from homology"/>
<gene>
    <name evidence="5" type="ORF">ISF_01868</name>
</gene>
<dbReference type="Pfam" id="PF08243">
    <property type="entry name" value="SPT2"/>
    <property type="match status" value="1"/>
</dbReference>
<feature type="compositionally biased region" description="Acidic residues" evidence="4">
    <location>
        <begin position="277"/>
        <end position="299"/>
    </location>
</feature>
<feature type="compositionally biased region" description="Low complexity" evidence="4">
    <location>
        <begin position="89"/>
        <end position="107"/>
    </location>
</feature>
<organism evidence="5 6">
    <name type="scientific">Cordyceps fumosorosea (strain ARSEF 2679)</name>
    <name type="common">Isaria fumosorosea</name>
    <dbReference type="NCBI Taxonomy" id="1081104"/>
    <lineage>
        <taxon>Eukaryota</taxon>
        <taxon>Fungi</taxon>
        <taxon>Dikarya</taxon>
        <taxon>Ascomycota</taxon>
        <taxon>Pezizomycotina</taxon>
        <taxon>Sordariomycetes</taxon>
        <taxon>Hypocreomycetidae</taxon>
        <taxon>Hypocreales</taxon>
        <taxon>Cordycipitaceae</taxon>
        <taxon>Cordyceps</taxon>
    </lineage>
</organism>
<dbReference type="STRING" id="1081104.A0A168CFN9"/>
<accession>A0A168CFN9</accession>
<comment type="similarity">
    <text evidence="1">Belongs to the SPT2 family.</text>
</comment>
<evidence type="ECO:0000256" key="3">
    <source>
        <dbReference type="SAM" id="Coils"/>
    </source>
</evidence>
<evidence type="ECO:0000313" key="6">
    <source>
        <dbReference type="Proteomes" id="UP000076744"/>
    </source>
</evidence>
<feature type="compositionally biased region" description="Low complexity" evidence="4">
    <location>
        <begin position="156"/>
        <end position="171"/>
    </location>
</feature>
<feature type="compositionally biased region" description="Low complexity" evidence="4">
    <location>
        <begin position="234"/>
        <end position="245"/>
    </location>
</feature>
<feature type="region of interest" description="Disordered" evidence="4">
    <location>
        <begin position="124"/>
        <end position="318"/>
    </location>
</feature>
<keyword evidence="6" id="KW-1185">Reference proteome</keyword>
<dbReference type="AlphaFoldDB" id="A0A168CFN9"/>
<feature type="coiled-coil region" evidence="3">
    <location>
        <begin position="333"/>
        <end position="360"/>
    </location>
</feature>
<comment type="caution">
    <text evidence="5">The sequence shown here is derived from an EMBL/GenBank/DDBJ whole genome shotgun (WGS) entry which is preliminary data.</text>
</comment>
<dbReference type="RefSeq" id="XP_018707198.1">
    <property type="nucleotide sequence ID" value="XM_018845475.1"/>
</dbReference>
<dbReference type="GeneID" id="30018160"/>
<dbReference type="Proteomes" id="UP000076744">
    <property type="component" value="Unassembled WGS sequence"/>
</dbReference>
<feature type="compositionally biased region" description="Low complexity" evidence="4">
    <location>
        <begin position="192"/>
        <end position="225"/>
    </location>
</feature>
<evidence type="ECO:0000256" key="1">
    <source>
        <dbReference type="ARBA" id="ARBA00006461"/>
    </source>
</evidence>
<feature type="compositionally biased region" description="Basic and acidic residues" evidence="4">
    <location>
        <begin position="140"/>
        <end position="153"/>
    </location>
</feature>
<dbReference type="EMBL" id="AZHB01000003">
    <property type="protein sequence ID" value="OAA71317.1"/>
    <property type="molecule type" value="Genomic_DNA"/>
</dbReference>
<feature type="compositionally biased region" description="Low complexity" evidence="4">
    <location>
        <begin position="57"/>
        <end position="66"/>
    </location>
</feature>
<evidence type="ECO:0000313" key="5">
    <source>
        <dbReference type="EMBL" id="OAA71317.1"/>
    </source>
</evidence>
<evidence type="ECO:0000256" key="4">
    <source>
        <dbReference type="SAM" id="MobiDB-lite"/>
    </source>
</evidence>
<name>A0A168CFN9_CORFA</name>
<keyword evidence="2 3" id="KW-0175">Coiled coil</keyword>
<reference evidence="5 6" key="1">
    <citation type="journal article" date="2016" name="Genome Biol. Evol.">
        <title>Divergent and convergent evolution of fungal pathogenicity.</title>
        <authorList>
            <person name="Shang Y."/>
            <person name="Xiao G."/>
            <person name="Zheng P."/>
            <person name="Cen K."/>
            <person name="Zhan S."/>
            <person name="Wang C."/>
        </authorList>
    </citation>
    <scope>NUCLEOTIDE SEQUENCE [LARGE SCALE GENOMIC DNA]</scope>
    <source>
        <strain evidence="5 6">ARSEF 2679</strain>
    </source>
</reference>
<dbReference type="OrthoDB" id="5430658at2759"/>
<evidence type="ECO:0000256" key="2">
    <source>
        <dbReference type="ARBA" id="ARBA00023054"/>
    </source>
</evidence>
<protein>
    <submittedName>
        <fullName evidence="5">Chromatin SPT2</fullName>
    </submittedName>
</protein>